<dbReference type="Proteomes" id="UP001629113">
    <property type="component" value="Unassembled WGS sequence"/>
</dbReference>
<keyword evidence="3" id="KW-1185">Reference proteome</keyword>
<dbReference type="Gene3D" id="1.10.10.10">
    <property type="entry name" value="Winged helix-like DNA-binding domain superfamily/Winged helix DNA-binding domain"/>
    <property type="match status" value="1"/>
</dbReference>
<dbReference type="InterPro" id="IPR012967">
    <property type="entry name" value="COMT_dimerisation"/>
</dbReference>
<proteinExistence type="predicted"/>
<evidence type="ECO:0000313" key="2">
    <source>
        <dbReference type="EMBL" id="KAL3426112.1"/>
    </source>
</evidence>
<accession>A0ABR4PSH3</accession>
<protein>
    <submittedName>
        <fullName evidence="2">Catechol o-methyltransferase</fullName>
    </submittedName>
</protein>
<name>A0ABR4PSH3_9HELO</name>
<feature type="domain" description="O-methyltransferase dimerisation" evidence="1">
    <location>
        <begin position="1"/>
        <end position="68"/>
    </location>
</feature>
<dbReference type="EMBL" id="JBFCZG010000002">
    <property type="protein sequence ID" value="KAL3426112.1"/>
    <property type="molecule type" value="Genomic_DNA"/>
</dbReference>
<dbReference type="SUPFAM" id="SSF46785">
    <property type="entry name" value="Winged helix' DNA-binding domain"/>
    <property type="match status" value="1"/>
</dbReference>
<dbReference type="Pfam" id="PF08100">
    <property type="entry name" value="Dimerisation"/>
    <property type="match status" value="1"/>
</dbReference>
<sequence length="91" mass="9988">MKVAIDLQLFSKMAENGEEPKSTVDLAIATKSDPVLLTRLLKHMAATEVVRETSANHFILTPLSKALIEPKYSDPFPLLSVQPPKAVTSRT</sequence>
<gene>
    <name evidence="2" type="ORF">PVAG01_02903</name>
</gene>
<dbReference type="InterPro" id="IPR036388">
    <property type="entry name" value="WH-like_DNA-bd_sf"/>
</dbReference>
<organism evidence="2 3">
    <name type="scientific">Phlyctema vagabunda</name>
    <dbReference type="NCBI Taxonomy" id="108571"/>
    <lineage>
        <taxon>Eukaryota</taxon>
        <taxon>Fungi</taxon>
        <taxon>Dikarya</taxon>
        <taxon>Ascomycota</taxon>
        <taxon>Pezizomycotina</taxon>
        <taxon>Leotiomycetes</taxon>
        <taxon>Helotiales</taxon>
        <taxon>Dermateaceae</taxon>
        <taxon>Phlyctema</taxon>
    </lineage>
</organism>
<evidence type="ECO:0000259" key="1">
    <source>
        <dbReference type="Pfam" id="PF08100"/>
    </source>
</evidence>
<reference evidence="2 3" key="1">
    <citation type="submission" date="2024-06" db="EMBL/GenBank/DDBJ databases">
        <title>Complete genome of Phlyctema vagabunda strain 19-DSS-EL-015.</title>
        <authorList>
            <person name="Fiorenzani C."/>
        </authorList>
    </citation>
    <scope>NUCLEOTIDE SEQUENCE [LARGE SCALE GENOMIC DNA]</scope>
    <source>
        <strain evidence="2 3">19-DSS-EL-015</strain>
    </source>
</reference>
<dbReference type="InterPro" id="IPR036390">
    <property type="entry name" value="WH_DNA-bd_sf"/>
</dbReference>
<evidence type="ECO:0000313" key="3">
    <source>
        <dbReference type="Proteomes" id="UP001629113"/>
    </source>
</evidence>
<comment type="caution">
    <text evidence="2">The sequence shown here is derived from an EMBL/GenBank/DDBJ whole genome shotgun (WGS) entry which is preliminary data.</text>
</comment>